<dbReference type="InterPro" id="IPR016181">
    <property type="entry name" value="Acyl_CoA_acyltransferase"/>
</dbReference>
<accession>A0A848GAG5</accession>
<keyword evidence="2" id="KW-0012">Acyltransferase</keyword>
<gene>
    <name evidence="4" type="ORF">HHL15_19180</name>
</gene>
<keyword evidence="5" id="KW-1185">Reference proteome</keyword>
<keyword evidence="1 4" id="KW-0808">Transferase</keyword>
<evidence type="ECO:0000259" key="3">
    <source>
        <dbReference type="PROSITE" id="PS51186"/>
    </source>
</evidence>
<organism evidence="4 5">
    <name type="scientific">Zoogloea dura</name>
    <dbReference type="NCBI Taxonomy" id="2728840"/>
    <lineage>
        <taxon>Bacteria</taxon>
        <taxon>Pseudomonadati</taxon>
        <taxon>Pseudomonadota</taxon>
        <taxon>Betaproteobacteria</taxon>
        <taxon>Rhodocyclales</taxon>
        <taxon>Zoogloeaceae</taxon>
        <taxon>Zoogloea</taxon>
    </lineage>
</organism>
<dbReference type="AlphaFoldDB" id="A0A848GAG5"/>
<dbReference type="InterPro" id="IPR000182">
    <property type="entry name" value="GNAT_dom"/>
</dbReference>
<dbReference type="SUPFAM" id="SSF55729">
    <property type="entry name" value="Acyl-CoA N-acyltransferases (Nat)"/>
    <property type="match status" value="1"/>
</dbReference>
<dbReference type="Gene3D" id="3.40.630.30">
    <property type="match status" value="1"/>
</dbReference>
<comment type="caution">
    <text evidence="4">The sequence shown here is derived from an EMBL/GenBank/DDBJ whole genome shotgun (WGS) entry which is preliminary data.</text>
</comment>
<dbReference type="PANTHER" id="PTHR43877">
    <property type="entry name" value="AMINOALKYLPHOSPHONATE N-ACETYLTRANSFERASE-RELATED-RELATED"/>
    <property type="match status" value="1"/>
</dbReference>
<reference evidence="4 5" key="1">
    <citation type="submission" date="2020-04" db="EMBL/GenBank/DDBJ databases">
        <title>Zoogloea sp. G-4-1-14 isolated from soil.</title>
        <authorList>
            <person name="Dahal R.H."/>
        </authorList>
    </citation>
    <scope>NUCLEOTIDE SEQUENCE [LARGE SCALE GENOMIC DNA]</scope>
    <source>
        <strain evidence="4 5">G-4-1-14</strain>
    </source>
</reference>
<feature type="domain" description="N-acetyltransferase" evidence="3">
    <location>
        <begin position="2"/>
        <end position="166"/>
    </location>
</feature>
<proteinExistence type="predicted"/>
<evidence type="ECO:0000256" key="1">
    <source>
        <dbReference type="ARBA" id="ARBA00022679"/>
    </source>
</evidence>
<evidence type="ECO:0000313" key="4">
    <source>
        <dbReference type="EMBL" id="NML27885.1"/>
    </source>
</evidence>
<dbReference type="Proteomes" id="UP000580043">
    <property type="component" value="Unassembled WGS sequence"/>
</dbReference>
<dbReference type="EMBL" id="JABBGA010000019">
    <property type="protein sequence ID" value="NML27885.1"/>
    <property type="molecule type" value="Genomic_DNA"/>
</dbReference>
<dbReference type="GO" id="GO:0016747">
    <property type="term" value="F:acyltransferase activity, transferring groups other than amino-acyl groups"/>
    <property type="evidence" value="ECO:0007669"/>
    <property type="project" value="InterPro"/>
</dbReference>
<dbReference type="RefSeq" id="WP_169147414.1">
    <property type="nucleotide sequence ID" value="NZ_JABBGA010000019.1"/>
</dbReference>
<dbReference type="PROSITE" id="PS51186">
    <property type="entry name" value="GNAT"/>
    <property type="match status" value="1"/>
</dbReference>
<name>A0A848GAG5_9RHOO</name>
<dbReference type="InterPro" id="IPR050832">
    <property type="entry name" value="Bact_Acetyltransf"/>
</dbReference>
<evidence type="ECO:0000313" key="5">
    <source>
        <dbReference type="Proteomes" id="UP000580043"/>
    </source>
</evidence>
<dbReference type="Pfam" id="PF00583">
    <property type="entry name" value="Acetyltransf_1"/>
    <property type="match status" value="1"/>
</dbReference>
<evidence type="ECO:0000256" key="2">
    <source>
        <dbReference type="ARBA" id="ARBA00023315"/>
    </source>
</evidence>
<sequence>MPTVRNATPDDLPAIMGIQARCYRAIIPESAVSMGAKLAASPATCFVAESRGTIQAYLLALPWHFASPPCLDAPACHLPAAPDTLYLHDLAVAPEARGGGAAGALLGAFLDALDTLRLPRASLIAIQDSAPWWARHGFAPVALDSALAERLGGYGHGACYMQRTTMPSAPP</sequence>
<protein>
    <submittedName>
        <fullName evidence="4">GNAT family N-acetyltransferase</fullName>
    </submittedName>
</protein>